<feature type="region of interest" description="Disordered" evidence="13">
    <location>
        <begin position="393"/>
        <end position="426"/>
    </location>
</feature>
<dbReference type="GO" id="GO:0000987">
    <property type="term" value="F:cis-regulatory region sequence-specific DNA binding"/>
    <property type="evidence" value="ECO:0007669"/>
    <property type="project" value="TreeGrafter"/>
</dbReference>
<dbReference type="Gene3D" id="2.10.110.10">
    <property type="entry name" value="Cysteine Rich Protein"/>
    <property type="match status" value="2"/>
</dbReference>
<feature type="compositionally biased region" description="Polar residues" evidence="13">
    <location>
        <begin position="411"/>
        <end position="426"/>
    </location>
</feature>
<dbReference type="InterPro" id="IPR009057">
    <property type="entry name" value="Homeodomain-like_sf"/>
</dbReference>
<feature type="region of interest" description="Disordered" evidence="13">
    <location>
        <begin position="208"/>
        <end position="258"/>
    </location>
</feature>
<evidence type="ECO:0000256" key="13">
    <source>
        <dbReference type="SAM" id="MobiDB-lite"/>
    </source>
</evidence>
<keyword evidence="5 11" id="KW-0862">Zinc</keyword>
<feature type="domain" description="Homeobox" evidence="15">
    <location>
        <begin position="255"/>
        <end position="315"/>
    </location>
</feature>
<evidence type="ECO:0000256" key="10">
    <source>
        <dbReference type="PROSITE-ProRule" id="PRU00108"/>
    </source>
</evidence>
<dbReference type="GO" id="GO:0048665">
    <property type="term" value="P:neuron fate specification"/>
    <property type="evidence" value="ECO:0007669"/>
    <property type="project" value="InterPro"/>
</dbReference>
<feature type="region of interest" description="Disordered" evidence="13">
    <location>
        <begin position="1"/>
        <end position="61"/>
    </location>
</feature>
<dbReference type="Gene3D" id="1.10.10.60">
    <property type="entry name" value="Homeodomain-like"/>
    <property type="match status" value="1"/>
</dbReference>
<evidence type="ECO:0000256" key="12">
    <source>
        <dbReference type="RuleBase" id="RU000682"/>
    </source>
</evidence>
<reference evidence="16 17" key="1">
    <citation type="journal article" date="2023" name="J. Hered.">
        <title>Chromosome-level genome of the wood stork (Mycteria americana) provides insight into avian chromosome evolution.</title>
        <authorList>
            <person name="Flamio R. Jr."/>
            <person name="Ramstad K.M."/>
        </authorList>
    </citation>
    <scope>NUCLEOTIDE SEQUENCE [LARGE SCALE GENOMIC DNA]</scope>
    <source>
        <strain evidence="16">JAX WOST 10</strain>
    </source>
</reference>
<comment type="caution">
    <text evidence="16">The sequence shown here is derived from an EMBL/GenBank/DDBJ whole genome shotgun (WGS) entry which is preliminary data.</text>
</comment>
<feature type="compositionally biased region" description="Basic residues" evidence="13">
    <location>
        <begin position="33"/>
        <end position="53"/>
    </location>
</feature>
<dbReference type="GO" id="GO:0007409">
    <property type="term" value="P:axonogenesis"/>
    <property type="evidence" value="ECO:0007669"/>
    <property type="project" value="TreeGrafter"/>
</dbReference>
<dbReference type="PROSITE" id="PS00478">
    <property type="entry name" value="LIM_DOMAIN_1"/>
    <property type="match status" value="1"/>
</dbReference>
<keyword evidence="7 10" id="KW-0238">DNA-binding</keyword>
<evidence type="ECO:0000259" key="14">
    <source>
        <dbReference type="PROSITE" id="PS50023"/>
    </source>
</evidence>
<dbReference type="Pfam" id="PF00046">
    <property type="entry name" value="Homeodomain"/>
    <property type="match status" value="1"/>
</dbReference>
<feature type="domain" description="LIM zinc-binding" evidence="14">
    <location>
        <begin position="153"/>
        <end position="214"/>
    </location>
</feature>
<evidence type="ECO:0000259" key="15">
    <source>
        <dbReference type="PROSITE" id="PS50071"/>
    </source>
</evidence>
<gene>
    <name evidence="16" type="ORF">QYF61_006912</name>
</gene>
<sequence length="426" mass="46017">MGEPSKSKCAQRGAGAGGRGGAGAGRCGTLRGRAPRRRCRRAGWRPPQPHRSRERGDSAGKGWGIAGGAGSCGLGSWHLRCRYSRRPGLALCAGCGGRIQDPFLLRVSPDLEWHVACLKCAECGQPLDETCTCFLRDGKAYCKRDYSRLFGIKCAQCRAAFSSSDLVMRARDHVYHLECFRCAACGRQLLPGDQFCLRERDLLCRADHGPPPDGAAARGPRSPALPPPAAAAAHLAEPVPGRPPAPRPPAHKAAEKTTRVRTVLNEKQLHTLRTCYAANPRPDALMKEQLVEMTGLSPRVIRVWFQNKRCKDKKKSILMKQLQQQQHSDKTSLQGLTGTPLVAGSPIRHESAVQGSAVEVQTYQPPWKALSEFALQSDLEQPAAFQQLVSFSESGSLGTSSGSDVTSLSSQLPDTPNSMVPSPAET</sequence>
<evidence type="ECO:0000256" key="2">
    <source>
        <dbReference type="ARBA" id="ARBA00022473"/>
    </source>
</evidence>
<dbReference type="FunFam" id="1.10.10.60:FF:000041">
    <property type="entry name" value="insulin gene enhancer protein ISL-1"/>
    <property type="match status" value="1"/>
</dbReference>
<dbReference type="PROSITE" id="PS50071">
    <property type="entry name" value="HOMEOBOX_2"/>
    <property type="match status" value="1"/>
</dbReference>
<dbReference type="GO" id="GO:0000981">
    <property type="term" value="F:DNA-binding transcription factor activity, RNA polymerase II-specific"/>
    <property type="evidence" value="ECO:0007669"/>
    <property type="project" value="InterPro"/>
</dbReference>
<evidence type="ECO:0008006" key="18">
    <source>
        <dbReference type="Google" id="ProtNLM"/>
    </source>
</evidence>
<name>A0AAN7RXL1_MYCAM</name>
<dbReference type="EMBL" id="JAUNZN010000005">
    <property type="protein sequence ID" value="KAK4820787.1"/>
    <property type="molecule type" value="Genomic_DNA"/>
</dbReference>
<dbReference type="SUPFAM" id="SSF46689">
    <property type="entry name" value="Homeodomain-like"/>
    <property type="match status" value="1"/>
</dbReference>
<evidence type="ECO:0000256" key="9">
    <source>
        <dbReference type="ARBA" id="ARBA00023242"/>
    </source>
</evidence>
<evidence type="ECO:0000313" key="16">
    <source>
        <dbReference type="EMBL" id="KAK4820787.1"/>
    </source>
</evidence>
<dbReference type="FunFam" id="2.10.110.10:FF:000034">
    <property type="entry name" value="Insulin gene enhancer protein ISL"/>
    <property type="match status" value="1"/>
</dbReference>
<dbReference type="Proteomes" id="UP001333110">
    <property type="component" value="Unassembled WGS sequence"/>
</dbReference>
<feature type="DNA-binding region" description="Homeobox" evidence="10">
    <location>
        <begin position="257"/>
        <end position="316"/>
    </location>
</feature>
<dbReference type="PROSITE" id="PS00027">
    <property type="entry name" value="HOMEOBOX_1"/>
    <property type="match status" value="1"/>
</dbReference>
<keyword evidence="3 11" id="KW-0479">Metal-binding</keyword>
<dbReference type="InterPro" id="IPR047169">
    <property type="entry name" value="ISL1/2-like"/>
</dbReference>
<dbReference type="PROSITE" id="PS50023">
    <property type="entry name" value="LIM_DOMAIN_2"/>
    <property type="match status" value="2"/>
</dbReference>
<dbReference type="PANTHER" id="PTHR24204:SF2">
    <property type="entry name" value="INSULIN GENE ENHANCER PROTEIN ISL-2"/>
    <property type="match status" value="1"/>
</dbReference>
<comment type="subcellular location">
    <subcellularLocation>
        <location evidence="1 10 12">Nucleus</location>
    </subcellularLocation>
</comment>
<evidence type="ECO:0000256" key="3">
    <source>
        <dbReference type="ARBA" id="ARBA00022723"/>
    </source>
</evidence>
<keyword evidence="2" id="KW-0217">Developmental protein</keyword>
<dbReference type="InterPro" id="IPR001356">
    <property type="entry name" value="HD"/>
</dbReference>
<dbReference type="InterPro" id="IPR017970">
    <property type="entry name" value="Homeobox_CS"/>
</dbReference>
<dbReference type="GO" id="GO:0045944">
    <property type="term" value="P:positive regulation of transcription by RNA polymerase II"/>
    <property type="evidence" value="ECO:0007669"/>
    <property type="project" value="InterPro"/>
</dbReference>
<evidence type="ECO:0000256" key="11">
    <source>
        <dbReference type="PROSITE-ProRule" id="PRU00125"/>
    </source>
</evidence>
<accession>A0AAN7RXL1</accession>
<feature type="compositionally biased region" description="Low complexity" evidence="13">
    <location>
        <begin position="393"/>
        <end position="410"/>
    </location>
</feature>
<feature type="compositionally biased region" description="Gly residues" evidence="13">
    <location>
        <begin position="14"/>
        <end position="26"/>
    </location>
</feature>
<evidence type="ECO:0000256" key="7">
    <source>
        <dbReference type="ARBA" id="ARBA00023125"/>
    </source>
</evidence>
<dbReference type="InterPro" id="IPR047244">
    <property type="entry name" value="ISL1/2-like_LIM1"/>
</dbReference>
<protein>
    <recommendedName>
        <fullName evidence="18">Insulin gene enhancer protein ISL-2</fullName>
    </recommendedName>
</protein>
<dbReference type="SUPFAM" id="SSF57716">
    <property type="entry name" value="Glucocorticoid receptor-like (DNA-binding domain)"/>
    <property type="match status" value="2"/>
</dbReference>
<evidence type="ECO:0000256" key="4">
    <source>
        <dbReference type="ARBA" id="ARBA00022737"/>
    </source>
</evidence>
<keyword evidence="8 10" id="KW-0371">Homeobox</keyword>
<dbReference type="SMART" id="SM00389">
    <property type="entry name" value="HOX"/>
    <property type="match status" value="1"/>
</dbReference>
<evidence type="ECO:0000313" key="17">
    <source>
        <dbReference type="Proteomes" id="UP001333110"/>
    </source>
</evidence>
<keyword evidence="17" id="KW-1185">Reference proteome</keyword>
<dbReference type="CDD" id="cd00086">
    <property type="entry name" value="homeodomain"/>
    <property type="match status" value="1"/>
</dbReference>
<evidence type="ECO:0000256" key="8">
    <source>
        <dbReference type="ARBA" id="ARBA00023155"/>
    </source>
</evidence>
<evidence type="ECO:0000256" key="5">
    <source>
        <dbReference type="ARBA" id="ARBA00022833"/>
    </source>
</evidence>
<organism evidence="16 17">
    <name type="scientific">Mycteria americana</name>
    <name type="common">Wood stork</name>
    <dbReference type="NCBI Taxonomy" id="33587"/>
    <lineage>
        <taxon>Eukaryota</taxon>
        <taxon>Metazoa</taxon>
        <taxon>Chordata</taxon>
        <taxon>Craniata</taxon>
        <taxon>Vertebrata</taxon>
        <taxon>Euteleostomi</taxon>
        <taxon>Archelosauria</taxon>
        <taxon>Archosauria</taxon>
        <taxon>Dinosauria</taxon>
        <taxon>Saurischia</taxon>
        <taxon>Theropoda</taxon>
        <taxon>Coelurosauria</taxon>
        <taxon>Aves</taxon>
        <taxon>Neognathae</taxon>
        <taxon>Neoaves</taxon>
        <taxon>Aequornithes</taxon>
        <taxon>Ciconiiformes</taxon>
        <taxon>Ciconiidae</taxon>
        <taxon>Mycteria</taxon>
    </lineage>
</organism>
<feature type="domain" description="LIM zinc-binding" evidence="14">
    <location>
        <begin position="90"/>
        <end position="152"/>
    </location>
</feature>
<dbReference type="GO" id="GO:0005634">
    <property type="term" value="C:nucleus"/>
    <property type="evidence" value="ECO:0007669"/>
    <property type="project" value="UniProtKB-SubCell"/>
</dbReference>
<dbReference type="CDD" id="cd09366">
    <property type="entry name" value="LIM1_Isl"/>
    <property type="match status" value="1"/>
</dbReference>
<dbReference type="InterPro" id="IPR001781">
    <property type="entry name" value="Znf_LIM"/>
</dbReference>
<dbReference type="GO" id="GO:0046872">
    <property type="term" value="F:metal ion binding"/>
    <property type="evidence" value="ECO:0007669"/>
    <property type="project" value="UniProtKB-KW"/>
</dbReference>
<dbReference type="PANTHER" id="PTHR24204">
    <property type="entry name" value="INSULIN GENE ENHANCER PROTEIN"/>
    <property type="match status" value="1"/>
</dbReference>
<keyword evidence="4" id="KW-0677">Repeat</keyword>
<dbReference type="FunFam" id="2.10.110.10:FF:000068">
    <property type="entry name" value="Insulin gene enhancer protein ISL-2"/>
    <property type="match status" value="1"/>
</dbReference>
<dbReference type="AlphaFoldDB" id="A0AAN7RXL1"/>
<proteinExistence type="predicted"/>
<keyword evidence="6 11" id="KW-0440">LIM domain</keyword>
<evidence type="ECO:0000256" key="1">
    <source>
        <dbReference type="ARBA" id="ARBA00004123"/>
    </source>
</evidence>
<keyword evidence="9 10" id="KW-0539">Nucleus</keyword>
<evidence type="ECO:0000256" key="6">
    <source>
        <dbReference type="ARBA" id="ARBA00023038"/>
    </source>
</evidence>
<feature type="compositionally biased region" description="Low complexity" evidence="13">
    <location>
        <begin position="230"/>
        <end position="239"/>
    </location>
</feature>
<dbReference type="SMART" id="SM00132">
    <property type="entry name" value="LIM"/>
    <property type="match status" value="2"/>
</dbReference>
<dbReference type="Pfam" id="PF00412">
    <property type="entry name" value="LIM"/>
    <property type="match status" value="2"/>
</dbReference>